<sequence length="580" mass="63917">MDLSDLSYVLPAMGTRQDQRSFSAEVDDGIGALLTRFPTPLSHQEPVSPVAGKTSSMQYDDNFQQDDVQYHAISTGPTSPRKSSLRPDSQYTQRRPSTSGSYVSTLSKHPPPSKPLPALPSARTSHRVSSNASFTSVDTTQHSRSSRATSGFDGFESLSLRSSVHPRHPSYPPLEAADEPKKAVTRINVVLKGTFESENKRKNGIHYLDLSSTSSTLASKHGKNVIRIWSVASETVLSTLKFSAYTEAQTRSREYLIRSHAILSESSGLIVIATRFGHSLEIWRWTDRKCLQSIDDADRWAACQFRSYEMGQGALALYHGDKKCIDIYTVAKGKKPLTKLRSIDLRKADLPCGFQYPELALSATSPMLVAAAGPRQTRAGHPPPDREVLLAAWEIHDDSDLSNTPFKLIRPEQHRELETALPCELATYGSAVVSIWIPSSYQVLMAPITQTGGGGNYYLSPTSVPFRYVLVWDLVSNSTRTFRIPNTVCCISPDCRLVAYCEASKNNMGGRGCLAILDITTGKEIWCWPDRDATAMDSGPKAGYEQFENLDRITQLAFSADGKSLVLGDMDGQSCIYDIV</sequence>
<evidence type="ECO:0000313" key="3">
    <source>
        <dbReference type="Proteomes" id="UP000738349"/>
    </source>
</evidence>
<dbReference type="EMBL" id="JAGMUV010000011">
    <property type="protein sequence ID" value="KAH7140874.1"/>
    <property type="molecule type" value="Genomic_DNA"/>
</dbReference>
<feature type="region of interest" description="Disordered" evidence="1">
    <location>
        <begin position="37"/>
        <end position="58"/>
    </location>
</feature>
<dbReference type="Gene3D" id="2.130.10.10">
    <property type="entry name" value="YVTN repeat-like/Quinoprotein amine dehydrogenase"/>
    <property type="match status" value="2"/>
</dbReference>
<feature type="compositionally biased region" description="Polar residues" evidence="1">
    <location>
        <begin position="75"/>
        <end position="105"/>
    </location>
</feature>
<protein>
    <submittedName>
        <fullName evidence="2">Uncharacterized protein</fullName>
    </submittedName>
</protein>
<dbReference type="InterPro" id="IPR015943">
    <property type="entry name" value="WD40/YVTN_repeat-like_dom_sf"/>
</dbReference>
<evidence type="ECO:0000256" key="1">
    <source>
        <dbReference type="SAM" id="MobiDB-lite"/>
    </source>
</evidence>
<feature type="region of interest" description="Disordered" evidence="1">
    <location>
        <begin position="72"/>
        <end position="152"/>
    </location>
</feature>
<accession>A0A9P9EJX7</accession>
<dbReference type="AlphaFoldDB" id="A0A9P9EJX7"/>
<organism evidence="2 3">
    <name type="scientific">Dactylonectria macrodidyma</name>
    <dbReference type="NCBI Taxonomy" id="307937"/>
    <lineage>
        <taxon>Eukaryota</taxon>
        <taxon>Fungi</taxon>
        <taxon>Dikarya</taxon>
        <taxon>Ascomycota</taxon>
        <taxon>Pezizomycotina</taxon>
        <taxon>Sordariomycetes</taxon>
        <taxon>Hypocreomycetidae</taxon>
        <taxon>Hypocreales</taxon>
        <taxon>Nectriaceae</taxon>
        <taxon>Dactylonectria</taxon>
    </lineage>
</organism>
<feature type="compositionally biased region" description="Pro residues" evidence="1">
    <location>
        <begin position="109"/>
        <end position="118"/>
    </location>
</feature>
<dbReference type="SUPFAM" id="SSF50978">
    <property type="entry name" value="WD40 repeat-like"/>
    <property type="match status" value="1"/>
</dbReference>
<dbReference type="OrthoDB" id="5242786at2759"/>
<name>A0A9P9EJX7_9HYPO</name>
<dbReference type="Proteomes" id="UP000738349">
    <property type="component" value="Unassembled WGS sequence"/>
</dbReference>
<reference evidence="2" key="1">
    <citation type="journal article" date="2021" name="Nat. Commun.">
        <title>Genetic determinants of endophytism in the Arabidopsis root mycobiome.</title>
        <authorList>
            <person name="Mesny F."/>
            <person name="Miyauchi S."/>
            <person name="Thiergart T."/>
            <person name="Pickel B."/>
            <person name="Atanasova L."/>
            <person name="Karlsson M."/>
            <person name="Huettel B."/>
            <person name="Barry K.W."/>
            <person name="Haridas S."/>
            <person name="Chen C."/>
            <person name="Bauer D."/>
            <person name="Andreopoulos W."/>
            <person name="Pangilinan J."/>
            <person name="LaButti K."/>
            <person name="Riley R."/>
            <person name="Lipzen A."/>
            <person name="Clum A."/>
            <person name="Drula E."/>
            <person name="Henrissat B."/>
            <person name="Kohler A."/>
            <person name="Grigoriev I.V."/>
            <person name="Martin F.M."/>
            <person name="Hacquard S."/>
        </authorList>
    </citation>
    <scope>NUCLEOTIDE SEQUENCE</scope>
    <source>
        <strain evidence="2">MPI-CAGE-AT-0147</strain>
    </source>
</reference>
<keyword evidence="3" id="KW-1185">Reference proteome</keyword>
<dbReference type="InterPro" id="IPR036322">
    <property type="entry name" value="WD40_repeat_dom_sf"/>
</dbReference>
<proteinExistence type="predicted"/>
<comment type="caution">
    <text evidence="2">The sequence shown here is derived from an EMBL/GenBank/DDBJ whole genome shotgun (WGS) entry which is preliminary data.</text>
</comment>
<gene>
    <name evidence="2" type="ORF">EDB81DRAFT_799052</name>
</gene>
<feature type="compositionally biased region" description="Polar residues" evidence="1">
    <location>
        <begin position="127"/>
        <end position="149"/>
    </location>
</feature>
<evidence type="ECO:0000313" key="2">
    <source>
        <dbReference type="EMBL" id="KAH7140874.1"/>
    </source>
</evidence>